<gene>
    <name evidence="2" type="ORF">COJ15_09780</name>
</gene>
<evidence type="ECO:0000313" key="2">
    <source>
        <dbReference type="EMBL" id="PFJ40645.1"/>
    </source>
</evidence>
<name>A0A9X6WQE3_BACTU</name>
<organism evidence="2 3">
    <name type="scientific">Bacillus thuringiensis</name>
    <dbReference type="NCBI Taxonomy" id="1428"/>
    <lineage>
        <taxon>Bacteria</taxon>
        <taxon>Bacillati</taxon>
        <taxon>Bacillota</taxon>
        <taxon>Bacilli</taxon>
        <taxon>Bacillales</taxon>
        <taxon>Bacillaceae</taxon>
        <taxon>Bacillus</taxon>
        <taxon>Bacillus cereus group</taxon>
    </lineage>
</organism>
<reference evidence="2 3" key="1">
    <citation type="submission" date="2017-09" db="EMBL/GenBank/DDBJ databases">
        <title>Large-scale bioinformatics analysis of Bacillus genomes uncovers conserved roles of natural products in bacterial physiology.</title>
        <authorList>
            <consortium name="Agbiome Team Llc"/>
            <person name="Bleich R.M."/>
            <person name="Grubbs K.J."/>
            <person name="Santa Maria K.C."/>
            <person name="Allen S.E."/>
            <person name="Farag S."/>
            <person name="Shank E.A."/>
            <person name="Bowers A."/>
        </authorList>
    </citation>
    <scope>NUCLEOTIDE SEQUENCE [LARGE SCALE GENOMIC DNA]</scope>
    <source>
        <strain evidence="2 3">AFS085496</strain>
    </source>
</reference>
<proteinExistence type="predicted"/>
<evidence type="ECO:0000256" key="1">
    <source>
        <dbReference type="SAM" id="Phobius"/>
    </source>
</evidence>
<keyword evidence="1" id="KW-0812">Transmembrane</keyword>
<feature type="transmembrane region" description="Helical" evidence="1">
    <location>
        <begin position="17"/>
        <end position="35"/>
    </location>
</feature>
<sequence length="95" mass="10989">MMDFQYIDHLIYITLEYPIRVIIMLLAIGIMLYCIKEKYILSALLTLVPIILVIIVVFTDLLAATLKDTPIMFFYIIAIVYTAVLCAVYDYELSK</sequence>
<protein>
    <submittedName>
        <fullName evidence="2">Uncharacterized protein</fullName>
    </submittedName>
</protein>
<feature type="transmembrane region" description="Helical" evidence="1">
    <location>
        <begin position="72"/>
        <end position="91"/>
    </location>
</feature>
<keyword evidence="1" id="KW-0472">Membrane</keyword>
<dbReference type="EMBL" id="NUVX01000016">
    <property type="protein sequence ID" value="PFJ40645.1"/>
    <property type="molecule type" value="Genomic_DNA"/>
</dbReference>
<feature type="transmembrane region" description="Helical" evidence="1">
    <location>
        <begin position="42"/>
        <end position="66"/>
    </location>
</feature>
<evidence type="ECO:0000313" key="3">
    <source>
        <dbReference type="Proteomes" id="UP000224003"/>
    </source>
</evidence>
<dbReference type="Proteomes" id="UP000224003">
    <property type="component" value="Unassembled WGS sequence"/>
</dbReference>
<keyword evidence="1" id="KW-1133">Transmembrane helix</keyword>
<dbReference type="AlphaFoldDB" id="A0A9X6WQE3"/>
<comment type="caution">
    <text evidence="2">The sequence shown here is derived from an EMBL/GenBank/DDBJ whole genome shotgun (WGS) entry which is preliminary data.</text>
</comment>
<accession>A0A9X6WQE3</accession>